<dbReference type="Pfam" id="PF21302">
    <property type="entry name" value="Zn_ribbon_RlmA"/>
    <property type="match status" value="1"/>
</dbReference>
<feature type="binding site" evidence="2">
    <location>
        <position position="71"/>
    </location>
    <ligand>
        <name>S-adenosyl-L-methionine</name>
        <dbReference type="ChEBI" id="CHEBI:59789"/>
    </ligand>
</feature>
<keyword evidence="5" id="KW-0489">Methyltransferase</keyword>
<sequence>MLADVLRYLRCPVCAGDLSAEERALRCTSGHTFDVARQGYAGLLTGNASTGTADTAAMVAARADFLDGGHFAPLAELVAERAAARAPDEGCVLDAGAGTGYYLGTVLDRLTGHQGVALDISKHALRRAARAHPRIGALTWDVWRPLPVRTGAVSVLLDVFAPRNAPEFHRVLRPDGVLIVVTPAAHHLAELVGPLELLTVDPRKAERVADAVGERFTPSGSRSLELPMRLTHKEVAVLAAMGPSAWHTDEAALRARIAALPEPVPVTAAFEMRDFDARPES</sequence>
<gene>
    <name evidence="5" type="ORF">FB559_6948</name>
</gene>
<feature type="binding site" evidence="1">
    <location>
        <position position="27"/>
    </location>
    <ligand>
        <name>Zn(2+)</name>
        <dbReference type="ChEBI" id="CHEBI:29105"/>
    </ligand>
</feature>
<evidence type="ECO:0000256" key="2">
    <source>
        <dbReference type="PIRSR" id="PIRSR018249-2"/>
    </source>
</evidence>
<accession>A0A543CVT0</accession>
<dbReference type="EMBL" id="VFOZ01000001">
    <property type="protein sequence ID" value="TQM01200.1"/>
    <property type="molecule type" value="Genomic_DNA"/>
</dbReference>
<keyword evidence="1" id="KW-0862">Zinc</keyword>
<feature type="binding site" evidence="1">
    <location>
        <position position="14"/>
    </location>
    <ligand>
        <name>Zn(2+)</name>
        <dbReference type="ChEBI" id="CHEBI:29105"/>
    </ligand>
</feature>
<keyword evidence="6" id="KW-1185">Reference proteome</keyword>
<evidence type="ECO:0000256" key="1">
    <source>
        <dbReference type="PIRSR" id="PIRSR018249-1"/>
    </source>
</evidence>
<dbReference type="AlphaFoldDB" id="A0A543CVT0"/>
<dbReference type="InterPro" id="IPR048647">
    <property type="entry name" value="RlmA_N"/>
</dbReference>
<name>A0A543CVT0_9ACTN</name>
<dbReference type="PIRSF" id="PIRSF018249">
    <property type="entry name" value="MyrA_prd"/>
    <property type="match status" value="1"/>
</dbReference>
<dbReference type="InterPro" id="IPR016718">
    <property type="entry name" value="rRNA_m1G-MeTrfase_A_prd"/>
</dbReference>
<reference evidence="5 6" key="1">
    <citation type="submission" date="2019-06" db="EMBL/GenBank/DDBJ databases">
        <title>Sequencing the genomes of 1000 actinobacteria strains.</title>
        <authorList>
            <person name="Klenk H.-P."/>
        </authorList>
    </citation>
    <scope>NUCLEOTIDE SEQUENCE [LARGE SCALE GENOMIC DNA]</scope>
    <source>
        <strain evidence="5 6">DSM 102200</strain>
    </source>
</reference>
<keyword evidence="5" id="KW-0808">Transferase</keyword>
<dbReference type="GO" id="GO:0008168">
    <property type="term" value="F:methyltransferase activity"/>
    <property type="evidence" value="ECO:0007669"/>
    <property type="project" value="UniProtKB-KW"/>
</dbReference>
<dbReference type="GO" id="GO:0032259">
    <property type="term" value="P:methylation"/>
    <property type="evidence" value="ECO:0007669"/>
    <property type="project" value="UniProtKB-KW"/>
</dbReference>
<comment type="caution">
    <text evidence="5">The sequence shown here is derived from an EMBL/GenBank/DDBJ whole genome shotgun (WGS) entry which is preliminary data.</text>
</comment>
<dbReference type="Gene3D" id="3.40.50.150">
    <property type="entry name" value="Vaccinia Virus protein VP39"/>
    <property type="match status" value="1"/>
</dbReference>
<feature type="domain" description="23S rRNA (guanine(745)-N(1))-methyltransferase N-terminal" evidence="4">
    <location>
        <begin position="10"/>
        <end position="44"/>
    </location>
</feature>
<dbReference type="InterPro" id="IPR029063">
    <property type="entry name" value="SAM-dependent_MTases_sf"/>
</dbReference>
<evidence type="ECO:0000259" key="4">
    <source>
        <dbReference type="Pfam" id="PF21302"/>
    </source>
</evidence>
<feature type="domain" description="Methyltransferase" evidence="3">
    <location>
        <begin position="92"/>
        <end position="176"/>
    </location>
</feature>
<evidence type="ECO:0000259" key="3">
    <source>
        <dbReference type="Pfam" id="PF13649"/>
    </source>
</evidence>
<dbReference type="Proteomes" id="UP000316096">
    <property type="component" value="Unassembled WGS sequence"/>
</dbReference>
<evidence type="ECO:0000313" key="5">
    <source>
        <dbReference type="EMBL" id="TQM01200.1"/>
    </source>
</evidence>
<proteinExistence type="predicted"/>
<dbReference type="Pfam" id="PF13649">
    <property type="entry name" value="Methyltransf_25"/>
    <property type="match status" value="1"/>
</dbReference>
<dbReference type="GO" id="GO:0046872">
    <property type="term" value="F:metal ion binding"/>
    <property type="evidence" value="ECO:0007669"/>
    <property type="project" value="UniProtKB-KW"/>
</dbReference>
<keyword evidence="2" id="KW-0949">S-adenosyl-L-methionine</keyword>
<organism evidence="5 6">
    <name type="scientific">Actinoallomurus bryophytorum</name>
    <dbReference type="NCBI Taxonomy" id="1490222"/>
    <lineage>
        <taxon>Bacteria</taxon>
        <taxon>Bacillati</taxon>
        <taxon>Actinomycetota</taxon>
        <taxon>Actinomycetes</taxon>
        <taxon>Streptosporangiales</taxon>
        <taxon>Thermomonosporaceae</taxon>
        <taxon>Actinoallomurus</taxon>
    </lineage>
</organism>
<feature type="binding site" evidence="2">
    <location>
        <begin position="99"/>
        <end position="100"/>
    </location>
    <ligand>
        <name>S-adenosyl-L-methionine</name>
        <dbReference type="ChEBI" id="CHEBI:59789"/>
    </ligand>
</feature>
<evidence type="ECO:0000313" key="6">
    <source>
        <dbReference type="Proteomes" id="UP000316096"/>
    </source>
</evidence>
<feature type="binding site" evidence="2">
    <location>
        <position position="187"/>
    </location>
    <ligand>
        <name>S-adenosyl-L-methionine</name>
        <dbReference type="ChEBI" id="CHEBI:59789"/>
    </ligand>
</feature>
<keyword evidence="1" id="KW-0479">Metal-binding</keyword>
<dbReference type="OrthoDB" id="108476at2"/>
<feature type="binding site" evidence="1">
    <location>
        <position position="11"/>
    </location>
    <ligand>
        <name>Zn(2+)</name>
        <dbReference type="ChEBI" id="CHEBI:29105"/>
    </ligand>
</feature>
<dbReference type="CDD" id="cd02440">
    <property type="entry name" value="AdoMet_MTases"/>
    <property type="match status" value="1"/>
</dbReference>
<feature type="binding site" evidence="1">
    <location>
        <position position="31"/>
    </location>
    <ligand>
        <name>Zn(2+)</name>
        <dbReference type="ChEBI" id="CHEBI:29105"/>
    </ligand>
</feature>
<protein>
    <submittedName>
        <fullName evidence="5">23S rRNA m(1)G-748 methyltransferase</fullName>
    </submittedName>
</protein>
<dbReference type="SUPFAM" id="SSF53335">
    <property type="entry name" value="S-adenosyl-L-methionine-dependent methyltransferases"/>
    <property type="match status" value="1"/>
</dbReference>
<dbReference type="InterPro" id="IPR041698">
    <property type="entry name" value="Methyltransf_25"/>
</dbReference>
<dbReference type="RefSeq" id="WP_141961063.1">
    <property type="nucleotide sequence ID" value="NZ_VFOZ01000001.1"/>
</dbReference>